<dbReference type="Proteomes" id="UP000199019">
    <property type="component" value="Unassembled WGS sequence"/>
</dbReference>
<gene>
    <name evidence="2" type="ORF">SAMN05216199_0271</name>
</gene>
<evidence type="ECO:0000256" key="1">
    <source>
        <dbReference type="SAM" id="Phobius"/>
    </source>
</evidence>
<keyword evidence="3" id="KW-1185">Reference proteome</keyword>
<evidence type="ECO:0000313" key="2">
    <source>
        <dbReference type="EMBL" id="SES49010.1"/>
    </source>
</evidence>
<feature type="transmembrane region" description="Helical" evidence="1">
    <location>
        <begin position="99"/>
        <end position="118"/>
    </location>
</feature>
<dbReference type="EMBL" id="FOHB01000011">
    <property type="protein sequence ID" value="SES49010.1"/>
    <property type="molecule type" value="Genomic_DNA"/>
</dbReference>
<dbReference type="AlphaFoldDB" id="A0A1H9XS82"/>
<keyword evidence="1" id="KW-0812">Transmembrane</keyword>
<feature type="transmembrane region" description="Helical" evidence="1">
    <location>
        <begin position="67"/>
        <end position="87"/>
    </location>
</feature>
<sequence length="126" mass="13298">MRTITAIAVFLFGTTFLWLTPATAGKSGQDLSGARWVTVQVLVWATILGFTAAAWGIYRSLSWWTPVLAAAALAGIAAAGLYAFAVREVPDVANVASNVLLHAGISLALLVAVALPTVRQTFIERL</sequence>
<reference evidence="3" key="1">
    <citation type="submission" date="2016-10" db="EMBL/GenBank/DDBJ databases">
        <authorList>
            <person name="Varghese N."/>
            <person name="Submissions S."/>
        </authorList>
    </citation>
    <scope>NUCLEOTIDE SEQUENCE [LARGE SCALE GENOMIC DNA]</scope>
    <source>
        <strain evidence="3">CGMCC 1.6963</strain>
    </source>
</reference>
<keyword evidence="1" id="KW-1133">Transmembrane helix</keyword>
<proteinExistence type="predicted"/>
<dbReference type="OrthoDB" id="4945906at2"/>
<name>A0A1H9XS82_9MICO</name>
<feature type="transmembrane region" description="Helical" evidence="1">
    <location>
        <begin position="34"/>
        <end position="55"/>
    </location>
</feature>
<evidence type="ECO:0000313" key="3">
    <source>
        <dbReference type="Proteomes" id="UP000199019"/>
    </source>
</evidence>
<accession>A0A1H9XS82</accession>
<protein>
    <submittedName>
        <fullName evidence="2">Uncharacterized protein</fullName>
    </submittedName>
</protein>
<dbReference type="RefSeq" id="WP_091762807.1">
    <property type="nucleotide sequence ID" value="NZ_FOHB01000011.1"/>
</dbReference>
<keyword evidence="1" id="KW-0472">Membrane</keyword>
<organism evidence="2 3">
    <name type="scientific">Pedococcus cremeus</name>
    <dbReference type="NCBI Taxonomy" id="587636"/>
    <lineage>
        <taxon>Bacteria</taxon>
        <taxon>Bacillati</taxon>
        <taxon>Actinomycetota</taxon>
        <taxon>Actinomycetes</taxon>
        <taxon>Micrococcales</taxon>
        <taxon>Intrasporangiaceae</taxon>
        <taxon>Pedococcus</taxon>
    </lineage>
</organism>